<protein>
    <submittedName>
        <fullName evidence="1">Uncharacterized protein</fullName>
    </submittedName>
</protein>
<organism evidence="1 2">
    <name type="scientific">Neophaeococcomyces mojaviensis</name>
    <dbReference type="NCBI Taxonomy" id="3383035"/>
    <lineage>
        <taxon>Eukaryota</taxon>
        <taxon>Fungi</taxon>
        <taxon>Dikarya</taxon>
        <taxon>Ascomycota</taxon>
        <taxon>Pezizomycotina</taxon>
        <taxon>Eurotiomycetes</taxon>
        <taxon>Chaetothyriomycetidae</taxon>
        <taxon>Chaetothyriales</taxon>
        <taxon>Chaetothyriales incertae sedis</taxon>
        <taxon>Neophaeococcomyces</taxon>
    </lineage>
</organism>
<evidence type="ECO:0000313" key="2">
    <source>
        <dbReference type="Proteomes" id="UP001172386"/>
    </source>
</evidence>
<sequence>MVQNKAFIYKSVPHGWPEPGKDLAIESTDFNLDAAPPKNGFTTKNIYAAFDPSQRGRMRDPSIWSYSAAMQPGKPVESVTVAGKVLKSDNADFKEGDIVLITTGYIESYSAVSEDIAKRAKVVKPAPGVPLTAYLGALGMTGMTAYGSLHEIGRPKKGDVIWVSGAAGAVGQVVGQIAVREGLTVIGSVGDDKKLDFITKELGFTAGFNYKKESPADALKRLAPDGIDIFYDNVGGEQLDVALANMKLFGRIVACGAISQYNNKTGEAYGVKNTAMMVRKRIRWQGFLVYDADIVQHQKARDENISKWIAEGSFRSTDYITNGMDNAIEGFLGMLKGDNLGKSILKISDE</sequence>
<name>A0ACC2ZSG5_9EURO</name>
<comment type="caution">
    <text evidence="1">The sequence shown here is derived from an EMBL/GenBank/DDBJ whole genome shotgun (WGS) entry which is preliminary data.</text>
</comment>
<dbReference type="Proteomes" id="UP001172386">
    <property type="component" value="Unassembled WGS sequence"/>
</dbReference>
<dbReference type="EMBL" id="JAPDRQ010000343">
    <property type="protein sequence ID" value="KAJ9650427.1"/>
    <property type="molecule type" value="Genomic_DNA"/>
</dbReference>
<accession>A0ACC2ZSG5</accession>
<keyword evidence="2" id="KW-1185">Reference proteome</keyword>
<proteinExistence type="predicted"/>
<gene>
    <name evidence="1" type="ORF">H2198_010269</name>
</gene>
<reference evidence="1" key="1">
    <citation type="submission" date="2022-10" db="EMBL/GenBank/DDBJ databases">
        <title>Culturing micro-colonial fungi from biological soil crusts in the Mojave desert and describing Neophaeococcomyces mojavensis, and introducing the new genera and species Taxawa tesnikishii.</title>
        <authorList>
            <person name="Kurbessoian T."/>
            <person name="Stajich J.E."/>
        </authorList>
    </citation>
    <scope>NUCLEOTIDE SEQUENCE</scope>
    <source>
        <strain evidence="1">JES_112</strain>
    </source>
</reference>
<evidence type="ECO:0000313" key="1">
    <source>
        <dbReference type="EMBL" id="KAJ9650427.1"/>
    </source>
</evidence>